<keyword evidence="1" id="KW-0479">Metal-binding</keyword>
<dbReference type="PROSITE" id="PS51379">
    <property type="entry name" value="4FE4S_FER_2"/>
    <property type="match status" value="2"/>
</dbReference>
<evidence type="ECO:0000256" key="2">
    <source>
        <dbReference type="ARBA" id="ARBA00023004"/>
    </source>
</evidence>
<evidence type="ECO:0000256" key="3">
    <source>
        <dbReference type="ARBA" id="ARBA00023014"/>
    </source>
</evidence>
<dbReference type="Pfam" id="PF12838">
    <property type="entry name" value="Fer4_7"/>
    <property type="match status" value="1"/>
</dbReference>
<dbReference type="PROSITE" id="PS00198">
    <property type="entry name" value="4FE4S_FER_1"/>
    <property type="match status" value="1"/>
</dbReference>
<dbReference type="AlphaFoldDB" id="A0A412VPU4"/>
<proteinExistence type="predicted"/>
<dbReference type="GO" id="GO:0051536">
    <property type="term" value="F:iron-sulfur cluster binding"/>
    <property type="evidence" value="ECO:0007669"/>
    <property type="project" value="UniProtKB-KW"/>
</dbReference>
<dbReference type="InterPro" id="IPR017900">
    <property type="entry name" value="4Fe4S_Fe_S_CS"/>
</dbReference>
<organism evidence="5 6">
    <name type="scientific">Bacteroides xylanisolvens</name>
    <dbReference type="NCBI Taxonomy" id="371601"/>
    <lineage>
        <taxon>Bacteria</taxon>
        <taxon>Pseudomonadati</taxon>
        <taxon>Bacteroidota</taxon>
        <taxon>Bacteroidia</taxon>
        <taxon>Bacteroidales</taxon>
        <taxon>Bacteroidaceae</taxon>
        <taxon>Bacteroides</taxon>
    </lineage>
</organism>
<dbReference type="Pfam" id="PF04432">
    <property type="entry name" value="FrhB_FdhB_C"/>
    <property type="match status" value="1"/>
</dbReference>
<gene>
    <name evidence="5" type="ORF">DWW25_17605</name>
</gene>
<keyword evidence="2" id="KW-0408">Iron</keyword>
<feature type="domain" description="4Fe-4S ferredoxin-type" evidence="4">
    <location>
        <begin position="1"/>
        <end position="30"/>
    </location>
</feature>
<sequence>MITIIDKSKCCGCTACFSICPKHCVEMKMDEEGFFYPFVNGNICIECGLCEKVCPILNPIPKHKFDVRAFAFQSKDERIRKDSSSGGAFTIIAEKIISEGGYVYGCKFDDDFNVIHDCAENIEELSKFRGSKYVQSKLDNVFIEIKKKLDDKKKVLFSGTPCQVSGLKRYLRKQYDNLFLIDLVCHGIPSPGLWSMYVKYIKGSVKSRLTYVSFRNKRYGYAGSTMALGYENGKTEFSSRRAQFYKYLFFQDINSRPSCFCCHFKGVKRVSDFTIYDCWHMNQVESSWDDDKGTTWVLVQSEKGMKLFDRIKQNAKIKETSAEKAIELDGQLALHSTIPNPLRAQFFTDAQQLEMNELIKRYFPLTLKKRITFFIKPLLYQLGLLDKLKRII</sequence>
<comment type="caution">
    <text evidence="5">The sequence shown here is derived from an EMBL/GenBank/DDBJ whole genome shotgun (WGS) entry which is preliminary data.</text>
</comment>
<dbReference type="GO" id="GO:0046872">
    <property type="term" value="F:metal ion binding"/>
    <property type="evidence" value="ECO:0007669"/>
    <property type="project" value="UniProtKB-KW"/>
</dbReference>
<dbReference type="Gene3D" id="3.30.70.20">
    <property type="match status" value="1"/>
</dbReference>
<reference evidence="5 6" key="1">
    <citation type="submission" date="2018-08" db="EMBL/GenBank/DDBJ databases">
        <title>A genome reference for cultivated species of the human gut microbiota.</title>
        <authorList>
            <person name="Zou Y."/>
            <person name="Xue W."/>
            <person name="Luo G."/>
        </authorList>
    </citation>
    <scope>NUCLEOTIDE SEQUENCE [LARGE SCALE GENOMIC DNA]</scope>
    <source>
        <strain evidence="5 6">AF14-7</strain>
    </source>
</reference>
<evidence type="ECO:0000313" key="5">
    <source>
        <dbReference type="EMBL" id="RGV10674.1"/>
    </source>
</evidence>
<protein>
    <recommendedName>
        <fullName evidence="4">4Fe-4S ferredoxin-type domain-containing protein</fullName>
    </recommendedName>
</protein>
<dbReference type="InterPro" id="IPR017896">
    <property type="entry name" value="4Fe4S_Fe-S-bd"/>
</dbReference>
<feature type="domain" description="4Fe-4S ferredoxin-type" evidence="4">
    <location>
        <begin position="35"/>
        <end position="65"/>
    </location>
</feature>
<evidence type="ECO:0000313" key="6">
    <source>
        <dbReference type="Proteomes" id="UP000283369"/>
    </source>
</evidence>
<dbReference type="Proteomes" id="UP000283369">
    <property type="component" value="Unassembled WGS sequence"/>
</dbReference>
<dbReference type="InterPro" id="IPR052977">
    <property type="entry name" value="Polyferredoxin-like_ET"/>
</dbReference>
<dbReference type="PANTHER" id="PTHR43193:SF2">
    <property type="entry name" value="POLYFERREDOXIN PROTEIN FWDF"/>
    <property type="match status" value="1"/>
</dbReference>
<evidence type="ECO:0000256" key="1">
    <source>
        <dbReference type="ARBA" id="ARBA00022723"/>
    </source>
</evidence>
<dbReference type="EMBL" id="QRYV01000045">
    <property type="protein sequence ID" value="RGV10674.1"/>
    <property type="molecule type" value="Genomic_DNA"/>
</dbReference>
<dbReference type="PANTHER" id="PTHR43193">
    <property type="match status" value="1"/>
</dbReference>
<dbReference type="InterPro" id="IPR007525">
    <property type="entry name" value="FrhB_FdhB_C"/>
</dbReference>
<name>A0A412VPU4_9BACE</name>
<keyword evidence="3" id="KW-0411">Iron-sulfur</keyword>
<dbReference type="RefSeq" id="WP_009039554.1">
    <property type="nucleotide sequence ID" value="NZ_JADNMA010000044.1"/>
</dbReference>
<evidence type="ECO:0000259" key="4">
    <source>
        <dbReference type="PROSITE" id="PS51379"/>
    </source>
</evidence>
<accession>A0A412VPU4</accession>
<dbReference type="SUPFAM" id="SSF54862">
    <property type="entry name" value="4Fe-4S ferredoxins"/>
    <property type="match status" value="1"/>
</dbReference>